<evidence type="ECO:0000313" key="5">
    <source>
        <dbReference type="WBParaSite" id="GPUH_0002630501-mRNA-1"/>
    </source>
</evidence>
<dbReference type="AlphaFoldDB" id="A0A183EZ84"/>
<dbReference type="EMBL" id="UYRT01109694">
    <property type="protein sequence ID" value="VDN45328.1"/>
    <property type="molecule type" value="Genomic_DNA"/>
</dbReference>
<evidence type="ECO:0000259" key="2">
    <source>
        <dbReference type="Pfam" id="PF06991"/>
    </source>
</evidence>
<reference evidence="5" key="1">
    <citation type="submission" date="2016-06" db="UniProtKB">
        <authorList>
            <consortium name="WormBaseParasite"/>
        </authorList>
    </citation>
    <scope>IDENTIFICATION</scope>
</reference>
<proteinExistence type="inferred from homology"/>
<organism evidence="5">
    <name type="scientific">Gongylonema pulchrum</name>
    <dbReference type="NCBI Taxonomy" id="637853"/>
    <lineage>
        <taxon>Eukaryota</taxon>
        <taxon>Metazoa</taxon>
        <taxon>Ecdysozoa</taxon>
        <taxon>Nematoda</taxon>
        <taxon>Chromadorea</taxon>
        <taxon>Rhabditida</taxon>
        <taxon>Spirurina</taxon>
        <taxon>Spiruromorpha</taxon>
        <taxon>Spiruroidea</taxon>
        <taxon>Gongylonematidae</taxon>
        <taxon>Gongylonema</taxon>
    </lineage>
</organism>
<comment type="similarity">
    <text evidence="1">Belongs to the MFAP1 family.</text>
</comment>
<dbReference type="InterPro" id="IPR009730">
    <property type="entry name" value="MFAP1_C"/>
</dbReference>
<protein>
    <submittedName>
        <fullName evidence="5">MFAP1 domain-containing protein</fullName>
    </submittedName>
</protein>
<name>A0A183EZ84_9BILA</name>
<evidence type="ECO:0000313" key="3">
    <source>
        <dbReference type="EMBL" id="VDN45328.1"/>
    </source>
</evidence>
<accession>A0A183EZ84</accession>
<dbReference type="WBParaSite" id="GPUH_0002630501-mRNA-1">
    <property type="protein sequence ID" value="GPUH_0002630501-mRNA-1"/>
    <property type="gene ID" value="GPUH_0002630501"/>
</dbReference>
<dbReference type="Proteomes" id="UP000271098">
    <property type="component" value="Unassembled WGS sequence"/>
</dbReference>
<dbReference type="PANTHER" id="PTHR15327">
    <property type="entry name" value="MICROFIBRIL-ASSOCIATED PROTEIN"/>
    <property type="match status" value="1"/>
</dbReference>
<evidence type="ECO:0000256" key="1">
    <source>
        <dbReference type="ARBA" id="ARBA00008155"/>
    </source>
</evidence>
<dbReference type="InterPro" id="IPR033194">
    <property type="entry name" value="MFAP1"/>
</dbReference>
<reference evidence="3 4" key="2">
    <citation type="submission" date="2018-11" db="EMBL/GenBank/DDBJ databases">
        <authorList>
            <consortium name="Pathogen Informatics"/>
        </authorList>
    </citation>
    <scope>NUCLEOTIDE SEQUENCE [LARGE SCALE GENOMIC DNA]</scope>
</reference>
<feature type="domain" description="Micro-fibrillar-associated protein 1 C-terminal" evidence="2">
    <location>
        <begin position="32"/>
        <end position="111"/>
    </location>
</feature>
<keyword evidence="4" id="KW-1185">Reference proteome</keyword>
<gene>
    <name evidence="3" type="ORF">GPUH_LOCUS26273</name>
</gene>
<dbReference type="Pfam" id="PF06991">
    <property type="entry name" value="MFAP1"/>
    <property type="match status" value="1"/>
</dbReference>
<dbReference type="OrthoDB" id="1111734at2759"/>
<sequence length="113" mass="13834">MSTNKLFCIRGKHSWEMMRSLLPGFLLCSFLQLLEEVLRHEAEMEKRKKEDNIDLTSVVTDDENEEIAYESWKLREMKRLKRNKEERDSYAREKAEYDRIHSMTEDERKQYLR</sequence>
<evidence type="ECO:0000313" key="4">
    <source>
        <dbReference type="Proteomes" id="UP000271098"/>
    </source>
</evidence>